<proteinExistence type="predicted"/>
<dbReference type="InterPro" id="IPR051465">
    <property type="entry name" value="Cell_Envelope_Struct_Comp"/>
</dbReference>
<accession>A0A327YHG8</accession>
<organism evidence="4 5">
    <name type="scientific">Paranoxybacillus vitaminiphilus</name>
    <dbReference type="NCBI Taxonomy" id="581036"/>
    <lineage>
        <taxon>Bacteria</taxon>
        <taxon>Bacillati</taxon>
        <taxon>Bacillota</taxon>
        <taxon>Bacilli</taxon>
        <taxon>Bacillales</taxon>
        <taxon>Anoxybacillaceae</taxon>
        <taxon>Paranoxybacillus</taxon>
    </lineage>
</organism>
<feature type="domain" description="SLH" evidence="3">
    <location>
        <begin position="626"/>
        <end position="687"/>
    </location>
</feature>
<keyword evidence="5" id="KW-1185">Reference proteome</keyword>
<dbReference type="Proteomes" id="UP000248555">
    <property type="component" value="Unassembled WGS sequence"/>
</dbReference>
<feature type="domain" description="SLH" evidence="3">
    <location>
        <begin position="562"/>
        <end position="625"/>
    </location>
</feature>
<evidence type="ECO:0000313" key="4">
    <source>
        <dbReference type="EMBL" id="RAK20354.1"/>
    </source>
</evidence>
<feature type="domain" description="SLH" evidence="3">
    <location>
        <begin position="695"/>
        <end position="758"/>
    </location>
</feature>
<dbReference type="PANTHER" id="PTHR43308:SF5">
    <property type="entry name" value="S-LAYER PROTEIN _ PEPTIDOGLYCAN ENDO-BETA-N-ACETYLGLUCOSAMINIDASE"/>
    <property type="match status" value="1"/>
</dbReference>
<dbReference type="AlphaFoldDB" id="A0A327YHG8"/>
<reference evidence="4 5" key="1">
    <citation type="submission" date="2018-06" db="EMBL/GenBank/DDBJ databases">
        <title>Genomic Encyclopedia of Type Strains, Phase III (KMG-III): the genomes of soil and plant-associated and newly described type strains.</title>
        <authorList>
            <person name="Whitman W."/>
        </authorList>
    </citation>
    <scope>NUCLEOTIDE SEQUENCE [LARGE SCALE GENOMIC DNA]</scope>
    <source>
        <strain evidence="4 5">CGMCC 1.8979</strain>
    </source>
</reference>
<dbReference type="EMBL" id="QLMH01000004">
    <property type="protein sequence ID" value="RAK20354.1"/>
    <property type="molecule type" value="Genomic_DNA"/>
</dbReference>
<gene>
    <name evidence="4" type="ORF">B0I26_1045</name>
</gene>
<feature type="compositionally biased region" description="Gly residues" evidence="2">
    <location>
        <begin position="307"/>
        <end position="331"/>
    </location>
</feature>
<feature type="region of interest" description="Disordered" evidence="2">
    <location>
        <begin position="304"/>
        <end position="345"/>
    </location>
</feature>
<evidence type="ECO:0000313" key="5">
    <source>
        <dbReference type="Proteomes" id="UP000248555"/>
    </source>
</evidence>
<evidence type="ECO:0000259" key="3">
    <source>
        <dbReference type="PROSITE" id="PS51272"/>
    </source>
</evidence>
<dbReference type="Pfam" id="PF00395">
    <property type="entry name" value="SLH"/>
    <property type="match status" value="3"/>
</dbReference>
<evidence type="ECO:0000256" key="1">
    <source>
        <dbReference type="SAM" id="Coils"/>
    </source>
</evidence>
<dbReference type="InterPro" id="IPR001119">
    <property type="entry name" value="SLH_dom"/>
</dbReference>
<name>A0A327YHG8_9BACL</name>
<evidence type="ECO:0000256" key="2">
    <source>
        <dbReference type="SAM" id="MobiDB-lite"/>
    </source>
</evidence>
<dbReference type="Gene3D" id="2.60.40.1080">
    <property type="match status" value="1"/>
</dbReference>
<sequence>MLAATIAFTPVVGAGVVNQNTVSAATQTVDKQIDQLASRFYIFYQSADETALRSAYGKASNLTYSDIEEAAKDLSISLNIPSDKQDDFATLMQNVATLIYTKYNSAESLAYAVTKFRTVNATYFNALFDEDGQVTADQLIAFISAMESNLEKAIALNALSSNAAYEDIVSDAVAMTFDGHPGEFDTLKGKLSGIGLSVEKLFKLQGKLNDEVLDPNKTARSSMLQSAFKVKGASINEDSDGYYLKVPYNGMIVEISNSIQWETSDSSIAHFTGNKLTVKKSGTITVYAKLDGMTLATKSVTVQATGGNSGGSGGSGGSSGGSGGGTSGGGSRADLPSKTETGNGKITIGKDVAKVETKKNENGQTEKVVSVDATKVADIVKNLSSENKELALPLGRLVAGEVAKAQLPAKLFTESVKKEAEAVVTVATNKAAYKISAKELNDQLQALAQRLGVSNAEDLTISIAMSEVDKQESASKYKVNIVSNVVEFHVEVSANGKTEQLTRFSQYVDRELTGDKVFDPNHSVALRLNEDGTFVSLPTLFNDKTATVKSLTNSAYTIVENDKTFPDVDNNKNWAEKYIETLASKYIIKGKTNGLYAPQDYMTRAQFTVLLVRALGLPSEQYDGRFKDVKGDEWFNANGELMAAVKHGIIRGKLDGTFAPNEQITRAQAAVMIERTMNLGLLNYDMSQLNPDKKVTDFKDEKQIGTWARTSVEKVYQAGILTGKNDGRFDPNGYLKRDQMAKLLAEFLISAKLMNDIQ</sequence>
<comment type="caution">
    <text evidence="4">The sequence shown here is derived from an EMBL/GenBank/DDBJ whole genome shotgun (WGS) entry which is preliminary data.</text>
</comment>
<keyword evidence="1" id="KW-0175">Coiled coil</keyword>
<dbReference type="PANTHER" id="PTHR43308">
    <property type="entry name" value="OUTER MEMBRANE PROTEIN ALPHA-RELATED"/>
    <property type="match status" value="1"/>
</dbReference>
<protein>
    <submittedName>
        <fullName evidence="4">S-layer family protein</fullName>
    </submittedName>
</protein>
<dbReference type="PROSITE" id="PS51272">
    <property type="entry name" value="SLH"/>
    <property type="match status" value="3"/>
</dbReference>
<feature type="coiled-coil region" evidence="1">
    <location>
        <begin position="430"/>
        <end position="457"/>
    </location>
</feature>